<sequence length="128" mass="14484">MKYDYETLNESVHPVITGALVAPFRNEELTMIVDTGFEGCLLIPYKMYRELGFSKHEHPISEFPFIEAVTGMVTKIRSAPAKLCIGETVMDIDVWTMPDCNEILLGLDVLNELLLKLNGPERILEILN</sequence>
<organism evidence="1">
    <name type="scientific">Candidatus Methanogaster sp. ANME-2c ERB4</name>
    <dbReference type="NCBI Taxonomy" id="2759911"/>
    <lineage>
        <taxon>Archaea</taxon>
        <taxon>Methanobacteriati</taxon>
        <taxon>Methanobacteriota</taxon>
        <taxon>Stenosarchaea group</taxon>
        <taxon>Methanomicrobia</taxon>
        <taxon>Methanosarcinales</taxon>
        <taxon>ANME-2 cluster</taxon>
        <taxon>Candidatus Methanogasteraceae</taxon>
        <taxon>Candidatus Methanogaster</taxon>
    </lineage>
</organism>
<proteinExistence type="predicted"/>
<accession>A0A7G9YCL6</accession>
<evidence type="ECO:0000313" key="1">
    <source>
        <dbReference type="EMBL" id="QNO45750.1"/>
    </source>
</evidence>
<reference evidence="1" key="1">
    <citation type="submission" date="2020-06" db="EMBL/GenBank/DDBJ databases">
        <title>Unique genomic features of the anaerobic methanotrophic archaea.</title>
        <authorList>
            <person name="Chadwick G.L."/>
            <person name="Skennerton C.T."/>
            <person name="Laso-Perez R."/>
            <person name="Leu A.O."/>
            <person name="Speth D.R."/>
            <person name="Yu H."/>
            <person name="Morgan-Lang C."/>
            <person name="Hatzenpichler R."/>
            <person name="Goudeau D."/>
            <person name="Malmstrom R."/>
            <person name="Brazelton W.J."/>
            <person name="Woyke T."/>
            <person name="Hallam S.J."/>
            <person name="Tyson G.W."/>
            <person name="Wegener G."/>
            <person name="Boetius A."/>
            <person name="Orphan V."/>
        </authorList>
    </citation>
    <scope>NUCLEOTIDE SEQUENCE</scope>
</reference>
<gene>
    <name evidence="1" type="ORF">INPGNABA_00003</name>
    <name evidence="2" type="ORF">KLNIAHKJ_00001</name>
</gene>
<evidence type="ECO:0008006" key="3">
    <source>
        <dbReference type="Google" id="ProtNLM"/>
    </source>
</evidence>
<dbReference type="EMBL" id="MT631277">
    <property type="protein sequence ID" value="QNO47830.1"/>
    <property type="molecule type" value="Genomic_DNA"/>
</dbReference>
<dbReference type="InterPro" id="IPR021109">
    <property type="entry name" value="Peptidase_aspartic_dom_sf"/>
</dbReference>
<dbReference type="AlphaFoldDB" id="A0A7G9YCL6"/>
<name>A0A7G9YCL6_9EURY</name>
<dbReference type="Gene3D" id="2.40.70.10">
    <property type="entry name" value="Acid Proteases"/>
    <property type="match status" value="1"/>
</dbReference>
<dbReference type="EMBL" id="MT631148">
    <property type="protein sequence ID" value="QNO45750.1"/>
    <property type="molecule type" value="Genomic_DNA"/>
</dbReference>
<evidence type="ECO:0000313" key="2">
    <source>
        <dbReference type="EMBL" id="QNO47830.1"/>
    </source>
</evidence>
<protein>
    <recommendedName>
        <fullName evidence="3">Peptidase A2 domain-containing protein</fullName>
    </recommendedName>
</protein>